<organism evidence="5 6">
    <name type="scientific">Dyadobacter arcticus</name>
    <dbReference type="NCBI Taxonomy" id="1078754"/>
    <lineage>
        <taxon>Bacteria</taxon>
        <taxon>Pseudomonadati</taxon>
        <taxon>Bacteroidota</taxon>
        <taxon>Cytophagia</taxon>
        <taxon>Cytophagales</taxon>
        <taxon>Spirosomataceae</taxon>
        <taxon>Dyadobacter</taxon>
    </lineage>
</organism>
<dbReference type="InterPro" id="IPR002577">
    <property type="entry name" value="HTH_HxlR"/>
</dbReference>
<keyword evidence="6" id="KW-1185">Reference proteome</keyword>
<comment type="caution">
    <text evidence="5">The sequence shown here is derived from an EMBL/GenBank/DDBJ whole genome shotgun (WGS) entry which is preliminary data.</text>
</comment>
<keyword evidence="1" id="KW-0805">Transcription regulation</keyword>
<reference evidence="5 6" key="1">
    <citation type="submission" date="2020-03" db="EMBL/GenBank/DDBJ databases">
        <title>Genomic Encyclopedia of Type Strains, Phase IV (KMG-IV): sequencing the most valuable type-strain genomes for metagenomic binning, comparative biology and taxonomic classification.</title>
        <authorList>
            <person name="Goeker M."/>
        </authorList>
    </citation>
    <scope>NUCLEOTIDE SEQUENCE [LARGE SCALE GENOMIC DNA]</scope>
    <source>
        <strain evidence="5 6">DSM 102865</strain>
    </source>
</reference>
<protein>
    <submittedName>
        <fullName evidence="5">DNA-binding HxlR family transcriptional regulator</fullName>
    </submittedName>
</protein>
<dbReference type="SUPFAM" id="SSF46785">
    <property type="entry name" value="Winged helix' DNA-binding domain"/>
    <property type="match status" value="1"/>
</dbReference>
<dbReference type="InterPro" id="IPR036390">
    <property type="entry name" value="WH_DNA-bd_sf"/>
</dbReference>
<dbReference type="GO" id="GO:0003677">
    <property type="term" value="F:DNA binding"/>
    <property type="evidence" value="ECO:0007669"/>
    <property type="project" value="UniProtKB-KW"/>
</dbReference>
<evidence type="ECO:0000313" key="5">
    <source>
        <dbReference type="EMBL" id="NIJ52636.1"/>
    </source>
</evidence>
<evidence type="ECO:0000256" key="1">
    <source>
        <dbReference type="ARBA" id="ARBA00023015"/>
    </source>
</evidence>
<evidence type="ECO:0000256" key="2">
    <source>
        <dbReference type="ARBA" id="ARBA00023125"/>
    </source>
</evidence>
<dbReference type="PANTHER" id="PTHR33204">
    <property type="entry name" value="TRANSCRIPTIONAL REGULATOR, MARR FAMILY"/>
    <property type="match status" value="1"/>
</dbReference>
<feature type="domain" description="HTH hxlR-type" evidence="4">
    <location>
        <begin position="20"/>
        <end position="118"/>
    </location>
</feature>
<proteinExistence type="predicted"/>
<accession>A0ABX0UHZ6</accession>
<gene>
    <name evidence="5" type="ORF">FHS68_001806</name>
</gene>
<keyword evidence="2 5" id="KW-0238">DNA-binding</keyword>
<sequence length="135" mass="15828">MSTNLSTMPDFIYDNRLYYNPMEFALHFIGGTWKMPILWRLNKKMMRYSELKKTLPHITHKMLSSQLRELEGYGLIERKAYPVVPPKVEYTITDKGRDVIPVIETISQYGYTIMKEKGISIEGHKAEKVQVNKNN</sequence>
<dbReference type="Gene3D" id="1.10.10.10">
    <property type="entry name" value="Winged helix-like DNA-binding domain superfamily/Winged helix DNA-binding domain"/>
    <property type="match status" value="1"/>
</dbReference>
<dbReference type="EMBL" id="JAASQJ010000002">
    <property type="protein sequence ID" value="NIJ52636.1"/>
    <property type="molecule type" value="Genomic_DNA"/>
</dbReference>
<dbReference type="PROSITE" id="PS51118">
    <property type="entry name" value="HTH_HXLR"/>
    <property type="match status" value="1"/>
</dbReference>
<evidence type="ECO:0000256" key="3">
    <source>
        <dbReference type="ARBA" id="ARBA00023163"/>
    </source>
</evidence>
<dbReference type="PANTHER" id="PTHR33204:SF29">
    <property type="entry name" value="TRANSCRIPTIONAL REGULATOR"/>
    <property type="match status" value="1"/>
</dbReference>
<dbReference type="Pfam" id="PF01638">
    <property type="entry name" value="HxlR"/>
    <property type="match status" value="1"/>
</dbReference>
<dbReference type="Proteomes" id="UP001179181">
    <property type="component" value="Unassembled WGS sequence"/>
</dbReference>
<evidence type="ECO:0000259" key="4">
    <source>
        <dbReference type="PROSITE" id="PS51118"/>
    </source>
</evidence>
<keyword evidence="3" id="KW-0804">Transcription</keyword>
<dbReference type="InterPro" id="IPR036388">
    <property type="entry name" value="WH-like_DNA-bd_sf"/>
</dbReference>
<evidence type="ECO:0000313" key="6">
    <source>
        <dbReference type="Proteomes" id="UP001179181"/>
    </source>
</evidence>
<name>A0ABX0UHZ6_9BACT</name>